<name>A0A9W6K053_9HYPH</name>
<gene>
    <name evidence="1" type="ORF">GCM10017653_37830</name>
</gene>
<evidence type="ECO:0000313" key="2">
    <source>
        <dbReference type="Proteomes" id="UP001143330"/>
    </source>
</evidence>
<protein>
    <submittedName>
        <fullName evidence="1">Uncharacterized protein</fullName>
    </submittedName>
</protein>
<reference evidence="1" key="1">
    <citation type="journal article" date="2014" name="Int. J. Syst. Evol. Microbiol.">
        <title>Complete genome sequence of Corynebacterium casei LMG S-19264T (=DSM 44701T), isolated from a smear-ripened cheese.</title>
        <authorList>
            <consortium name="US DOE Joint Genome Institute (JGI-PGF)"/>
            <person name="Walter F."/>
            <person name="Albersmeier A."/>
            <person name="Kalinowski J."/>
            <person name="Ruckert C."/>
        </authorList>
    </citation>
    <scope>NUCLEOTIDE SEQUENCE</scope>
    <source>
        <strain evidence="1">VKM B-2789</strain>
    </source>
</reference>
<dbReference type="AlphaFoldDB" id="A0A9W6K053"/>
<evidence type="ECO:0000313" key="1">
    <source>
        <dbReference type="EMBL" id="GLK85713.1"/>
    </source>
</evidence>
<proteinExistence type="predicted"/>
<organism evidence="1 2">
    <name type="scientific">Ancylobacter defluvii</name>
    <dbReference type="NCBI Taxonomy" id="1282440"/>
    <lineage>
        <taxon>Bacteria</taxon>
        <taxon>Pseudomonadati</taxon>
        <taxon>Pseudomonadota</taxon>
        <taxon>Alphaproteobacteria</taxon>
        <taxon>Hyphomicrobiales</taxon>
        <taxon>Xanthobacteraceae</taxon>
        <taxon>Ancylobacter</taxon>
    </lineage>
</organism>
<accession>A0A9W6K053</accession>
<dbReference type="EMBL" id="BSFM01000017">
    <property type="protein sequence ID" value="GLK85713.1"/>
    <property type="molecule type" value="Genomic_DNA"/>
</dbReference>
<comment type="caution">
    <text evidence="1">The sequence shown here is derived from an EMBL/GenBank/DDBJ whole genome shotgun (WGS) entry which is preliminary data.</text>
</comment>
<dbReference type="Proteomes" id="UP001143330">
    <property type="component" value="Unassembled WGS sequence"/>
</dbReference>
<reference evidence="1" key="2">
    <citation type="submission" date="2023-01" db="EMBL/GenBank/DDBJ databases">
        <authorList>
            <person name="Sun Q."/>
            <person name="Evtushenko L."/>
        </authorList>
    </citation>
    <scope>NUCLEOTIDE SEQUENCE</scope>
    <source>
        <strain evidence="1">VKM B-2789</strain>
    </source>
</reference>
<dbReference type="RefSeq" id="WP_213359428.1">
    <property type="nucleotide sequence ID" value="NZ_BSFM01000017.1"/>
</dbReference>
<keyword evidence="2" id="KW-1185">Reference proteome</keyword>
<sequence>MSERDDETKVDPAPSDVEIELAEYWEHLCASGRATGVPANVFRRLLDRMRADAALRARSEGLLTALTWIAHTGREDSHGGFKLLTASEYVTHAQEAIAAYRQGGECLGPETKGLS</sequence>